<dbReference type="Gene3D" id="3.40.50.150">
    <property type="entry name" value="Vaccinia Virus protein VP39"/>
    <property type="match status" value="1"/>
</dbReference>
<dbReference type="InterPro" id="IPR050210">
    <property type="entry name" value="tRNA_Adenine-N(6)_MTase"/>
</dbReference>
<protein>
    <submittedName>
        <fullName evidence="5">Methyltransferase</fullName>
    </submittedName>
</protein>
<feature type="domain" description="Methyltransferase small" evidence="4">
    <location>
        <begin position="71"/>
        <end position="170"/>
    </location>
</feature>
<dbReference type="InterPro" id="IPR007848">
    <property type="entry name" value="Small_mtfrase_dom"/>
</dbReference>
<dbReference type="PANTHER" id="PTHR47739">
    <property type="entry name" value="TRNA1(VAL) (ADENINE(37)-N6)-METHYLTRANSFERASE"/>
    <property type="match status" value="1"/>
</dbReference>
<dbReference type="GO" id="GO:0008168">
    <property type="term" value="F:methyltransferase activity"/>
    <property type="evidence" value="ECO:0007669"/>
    <property type="project" value="UniProtKB-KW"/>
</dbReference>
<dbReference type="RefSeq" id="WP_252848509.1">
    <property type="nucleotide sequence ID" value="NZ_BAPW01000012.1"/>
</dbReference>
<comment type="caution">
    <text evidence="5">The sequence shown here is derived from an EMBL/GenBank/DDBJ whole genome shotgun (WGS) entry which is preliminary data.</text>
</comment>
<accession>A0ABT1CDK5</accession>
<gene>
    <name evidence="5" type="ORF">NF685_02760</name>
</gene>
<dbReference type="SUPFAM" id="SSF53335">
    <property type="entry name" value="S-adenosyl-L-methionine-dependent methyltransferases"/>
    <property type="match status" value="1"/>
</dbReference>
<sequence>MHEPDRPENQPSDSQIHMSGGTAPVNPASLKADAAQVKTTETMDGYLLDGRVRYKQFRHGYRTGIEPVLMAAFVPARKGQSVLEAGCGAGAGLLCLAARCPEIRGVGIEADAATARLASMNMQENAFETRIAIVHGSLPDIPPSLRTMTPGANGRFHHAMANPPWHPADHTGANDPRRRLAMTMPAGGWHEWIAALSRWILPGGTLTLALPAFVVDQASEVLRLSGFGSLTLYPLWPKQGRAAKIVLLQAVWAGKGSFRLPHGLILHRNEGGYTPECEAILRDALQIA</sequence>
<reference evidence="5 6" key="1">
    <citation type="submission" date="2022-06" db="EMBL/GenBank/DDBJ databases">
        <title>Whole-genome of Asaia lannensis strain LMG 27011T.</title>
        <authorList>
            <person name="Sombolestani A."/>
        </authorList>
    </citation>
    <scope>NUCLEOTIDE SEQUENCE [LARGE SCALE GENOMIC DNA]</scope>
    <source>
        <strain evidence="5 6">NBRC 102526</strain>
    </source>
</reference>
<dbReference type="Proteomes" id="UP001523401">
    <property type="component" value="Unassembled WGS sequence"/>
</dbReference>
<dbReference type="GO" id="GO:0032259">
    <property type="term" value="P:methylation"/>
    <property type="evidence" value="ECO:0007669"/>
    <property type="project" value="UniProtKB-KW"/>
</dbReference>
<keyword evidence="6" id="KW-1185">Reference proteome</keyword>
<dbReference type="EMBL" id="JAMXQU010000002">
    <property type="protein sequence ID" value="MCO6158950.1"/>
    <property type="molecule type" value="Genomic_DNA"/>
</dbReference>
<evidence type="ECO:0000256" key="1">
    <source>
        <dbReference type="ARBA" id="ARBA00022603"/>
    </source>
</evidence>
<dbReference type="InterPro" id="IPR029063">
    <property type="entry name" value="SAM-dependent_MTases_sf"/>
</dbReference>
<dbReference type="Pfam" id="PF05175">
    <property type="entry name" value="MTS"/>
    <property type="match status" value="1"/>
</dbReference>
<keyword evidence="2" id="KW-0949">S-adenosyl-L-methionine</keyword>
<evidence type="ECO:0000256" key="3">
    <source>
        <dbReference type="SAM" id="MobiDB-lite"/>
    </source>
</evidence>
<dbReference type="PANTHER" id="PTHR47739:SF1">
    <property type="entry name" value="TRNA1(VAL) (ADENINE(37)-N6)-METHYLTRANSFERASE"/>
    <property type="match status" value="1"/>
</dbReference>
<organism evidence="5 6">
    <name type="scientific">Asaia lannensis NBRC 102526</name>
    <dbReference type="NCBI Taxonomy" id="1307926"/>
    <lineage>
        <taxon>Bacteria</taxon>
        <taxon>Pseudomonadati</taxon>
        <taxon>Pseudomonadota</taxon>
        <taxon>Alphaproteobacteria</taxon>
        <taxon>Acetobacterales</taxon>
        <taxon>Acetobacteraceae</taxon>
        <taxon>Asaia</taxon>
    </lineage>
</organism>
<evidence type="ECO:0000313" key="6">
    <source>
        <dbReference type="Proteomes" id="UP001523401"/>
    </source>
</evidence>
<evidence type="ECO:0000259" key="4">
    <source>
        <dbReference type="Pfam" id="PF05175"/>
    </source>
</evidence>
<evidence type="ECO:0000256" key="2">
    <source>
        <dbReference type="ARBA" id="ARBA00022691"/>
    </source>
</evidence>
<feature type="region of interest" description="Disordered" evidence="3">
    <location>
        <begin position="1"/>
        <end position="27"/>
    </location>
</feature>
<dbReference type="CDD" id="cd02440">
    <property type="entry name" value="AdoMet_MTases"/>
    <property type="match status" value="1"/>
</dbReference>
<keyword evidence="1 5" id="KW-0808">Transferase</keyword>
<name>A0ABT1CDK5_9PROT</name>
<keyword evidence="1 5" id="KW-0489">Methyltransferase</keyword>
<proteinExistence type="predicted"/>
<evidence type="ECO:0000313" key="5">
    <source>
        <dbReference type="EMBL" id="MCO6158950.1"/>
    </source>
</evidence>